<gene>
    <name evidence="2" type="ORF">PMAYCL1PPCAC_02605</name>
</gene>
<dbReference type="PANTHER" id="PTHR31327:SF2">
    <property type="entry name" value="PDZ DOMAIN-CONTAINING PROTEIN"/>
    <property type="match status" value="1"/>
</dbReference>
<evidence type="ECO:0000313" key="2">
    <source>
        <dbReference type="EMBL" id="GMR32410.1"/>
    </source>
</evidence>
<feature type="non-terminal residue" evidence="2">
    <location>
        <position position="415"/>
    </location>
</feature>
<dbReference type="Proteomes" id="UP001328107">
    <property type="component" value="Unassembled WGS sequence"/>
</dbReference>
<sequence length="415" mass="46422">MAPSSSYPSFKEYAEAQKEAGSCAEDFKATMKTSFKWGLGIGVPFGFYCSHRMGHRRPLALARYSVPLFSTRLDASFAGSEITEITMLQQQEVTLKLANLTGKDVRTIVFGKKEFIVEDIGTPTSAIINKHFMVGDVITKITGRVRITRPELKSLMSTVPIQATVVLKRRAYASVPEEARLRNILAEYSQTRLKGFAYQVITCNKMSVRQEKLVKSTFGFHAVVLGGKFVVVKMAEHSVAEKFFSIGDALLDLNGMPFRPLDSKETNLSLINKAFLKTGEISILIERPVTAKARKEACVRMKNYLVRRRKKNQIPWDVMEVSERMSKREIASFRRITPVGIVNLGHKASPKKRSKKSDKKKKGEKDDDGEEKGRTRVSNTASTIAGRVSIDPKKNFAEIVSDTTDLSELEVRGGR</sequence>
<proteinExistence type="predicted"/>
<dbReference type="AlphaFoldDB" id="A0AAN4Z723"/>
<evidence type="ECO:0000313" key="3">
    <source>
        <dbReference type="Proteomes" id="UP001328107"/>
    </source>
</evidence>
<keyword evidence="3" id="KW-1185">Reference proteome</keyword>
<feature type="compositionally biased region" description="Basic residues" evidence="1">
    <location>
        <begin position="348"/>
        <end position="362"/>
    </location>
</feature>
<protein>
    <recommendedName>
        <fullName evidence="4">PDZ domain-containing protein</fullName>
    </recommendedName>
</protein>
<dbReference type="InterPro" id="IPR040264">
    <property type="entry name" value="T15H9.4-like"/>
</dbReference>
<reference evidence="3" key="1">
    <citation type="submission" date="2022-10" db="EMBL/GenBank/DDBJ databases">
        <title>Genome assembly of Pristionchus species.</title>
        <authorList>
            <person name="Yoshida K."/>
            <person name="Sommer R.J."/>
        </authorList>
    </citation>
    <scope>NUCLEOTIDE SEQUENCE [LARGE SCALE GENOMIC DNA]</scope>
    <source>
        <strain evidence="3">RS5460</strain>
    </source>
</reference>
<name>A0AAN4Z723_9BILA</name>
<evidence type="ECO:0008006" key="4">
    <source>
        <dbReference type="Google" id="ProtNLM"/>
    </source>
</evidence>
<dbReference type="EMBL" id="BTRK01000001">
    <property type="protein sequence ID" value="GMR32410.1"/>
    <property type="molecule type" value="Genomic_DNA"/>
</dbReference>
<evidence type="ECO:0000256" key="1">
    <source>
        <dbReference type="SAM" id="MobiDB-lite"/>
    </source>
</evidence>
<dbReference type="PANTHER" id="PTHR31327">
    <property type="entry name" value="SPERM MEIOSIS PDZ DOMAIN CONTAINING PROTEINS-RELATED"/>
    <property type="match status" value="1"/>
</dbReference>
<comment type="caution">
    <text evidence="2">The sequence shown here is derived from an EMBL/GenBank/DDBJ whole genome shotgun (WGS) entry which is preliminary data.</text>
</comment>
<organism evidence="2 3">
    <name type="scientific">Pristionchus mayeri</name>
    <dbReference type="NCBI Taxonomy" id="1317129"/>
    <lineage>
        <taxon>Eukaryota</taxon>
        <taxon>Metazoa</taxon>
        <taxon>Ecdysozoa</taxon>
        <taxon>Nematoda</taxon>
        <taxon>Chromadorea</taxon>
        <taxon>Rhabditida</taxon>
        <taxon>Rhabditina</taxon>
        <taxon>Diplogasteromorpha</taxon>
        <taxon>Diplogasteroidea</taxon>
        <taxon>Neodiplogasteridae</taxon>
        <taxon>Pristionchus</taxon>
    </lineage>
</organism>
<feature type="region of interest" description="Disordered" evidence="1">
    <location>
        <begin position="344"/>
        <end position="388"/>
    </location>
</feature>
<accession>A0AAN4Z723</accession>